<dbReference type="GO" id="GO:0005886">
    <property type="term" value="C:plasma membrane"/>
    <property type="evidence" value="ECO:0007669"/>
    <property type="project" value="UniProtKB-SubCell"/>
</dbReference>
<keyword evidence="6" id="KW-0297">G-protein coupled receptor</keyword>
<evidence type="ECO:0000313" key="18">
    <source>
        <dbReference type="WBParaSite" id="DME_0000592701-mRNA-1"/>
    </source>
</evidence>
<dbReference type="WBParaSite" id="DME_0000592701-mRNA-1">
    <property type="protein sequence ID" value="DME_0000592701-mRNA-1"/>
    <property type="gene ID" value="DME_0000592701"/>
</dbReference>
<evidence type="ECO:0000256" key="9">
    <source>
        <dbReference type="ARBA" id="ARBA00023180"/>
    </source>
</evidence>
<keyword evidence="3" id="KW-1003">Cell membrane</keyword>
<dbReference type="InterPro" id="IPR038550">
    <property type="entry name" value="GPCR_3_9-Cys_sf"/>
</dbReference>
<evidence type="ECO:0000313" key="17">
    <source>
        <dbReference type="Proteomes" id="UP000274756"/>
    </source>
</evidence>
<keyword evidence="8" id="KW-0675">Receptor</keyword>
<keyword evidence="5 13" id="KW-1133">Transmembrane helix</keyword>
<evidence type="ECO:0000256" key="13">
    <source>
        <dbReference type="SAM" id="Phobius"/>
    </source>
</evidence>
<dbReference type="InterPro" id="IPR050726">
    <property type="entry name" value="mGluR"/>
</dbReference>
<dbReference type="FunFam" id="3.40.50.2300:FF:000145">
    <property type="entry name" value="Glutamate receptor, metabotropic"/>
    <property type="match status" value="1"/>
</dbReference>
<dbReference type="Proteomes" id="UP000274756">
    <property type="component" value="Unassembled WGS sequence"/>
</dbReference>
<evidence type="ECO:0000256" key="6">
    <source>
        <dbReference type="ARBA" id="ARBA00023040"/>
    </source>
</evidence>
<evidence type="ECO:0000256" key="4">
    <source>
        <dbReference type="ARBA" id="ARBA00022692"/>
    </source>
</evidence>
<dbReference type="SUPFAM" id="SSF53822">
    <property type="entry name" value="Periplasmic binding protein-like I"/>
    <property type="match status" value="1"/>
</dbReference>
<dbReference type="PRINTS" id="PR00248">
    <property type="entry name" value="GPCRMGR"/>
</dbReference>
<feature type="transmembrane region" description="Helical" evidence="13">
    <location>
        <begin position="747"/>
        <end position="769"/>
    </location>
</feature>
<evidence type="ECO:0000256" key="5">
    <source>
        <dbReference type="ARBA" id="ARBA00022989"/>
    </source>
</evidence>
<keyword evidence="17" id="KW-1185">Reference proteome</keyword>
<dbReference type="Gene3D" id="2.10.50.30">
    <property type="entry name" value="GPCR, family 3, nine cysteines domain"/>
    <property type="match status" value="1"/>
</dbReference>
<dbReference type="GO" id="GO:0004930">
    <property type="term" value="F:G protein-coupled receptor activity"/>
    <property type="evidence" value="ECO:0007669"/>
    <property type="project" value="UniProtKB-KW"/>
</dbReference>
<dbReference type="InterPro" id="IPR017979">
    <property type="entry name" value="GPCR_3_CS"/>
</dbReference>
<organism evidence="16 18">
    <name type="scientific">Dracunculus medinensis</name>
    <name type="common">Guinea worm</name>
    <dbReference type="NCBI Taxonomy" id="318479"/>
    <lineage>
        <taxon>Eukaryota</taxon>
        <taxon>Metazoa</taxon>
        <taxon>Ecdysozoa</taxon>
        <taxon>Nematoda</taxon>
        <taxon>Chromadorea</taxon>
        <taxon>Rhabditida</taxon>
        <taxon>Spirurina</taxon>
        <taxon>Dracunculoidea</taxon>
        <taxon>Dracunculidae</taxon>
        <taxon>Dracunculus</taxon>
    </lineage>
</organism>
<dbReference type="InterPro" id="IPR011500">
    <property type="entry name" value="GPCR_3_9-Cys_dom"/>
</dbReference>
<proteinExistence type="inferred from homology"/>
<reference evidence="15 17" key="2">
    <citation type="submission" date="2018-11" db="EMBL/GenBank/DDBJ databases">
        <authorList>
            <consortium name="Pathogen Informatics"/>
        </authorList>
    </citation>
    <scope>NUCLEOTIDE SEQUENCE [LARGE SCALE GENOMIC DNA]</scope>
</reference>
<evidence type="ECO:0000256" key="10">
    <source>
        <dbReference type="ARBA" id="ARBA00023224"/>
    </source>
</evidence>
<dbReference type="OrthoDB" id="425344at2759"/>
<keyword evidence="7 13" id="KW-0472">Membrane</keyword>
<dbReference type="FunFam" id="2.10.50.30:FF:000001">
    <property type="entry name" value="metabotropic glutamate receptor 1"/>
    <property type="match status" value="1"/>
</dbReference>
<evidence type="ECO:0000256" key="2">
    <source>
        <dbReference type="ARBA" id="ARBA00007242"/>
    </source>
</evidence>
<dbReference type="InterPro" id="IPR017978">
    <property type="entry name" value="GPCR_3_C"/>
</dbReference>
<dbReference type="Pfam" id="PF07562">
    <property type="entry name" value="NCD3G"/>
    <property type="match status" value="1"/>
</dbReference>
<dbReference type="InterPro" id="IPR000162">
    <property type="entry name" value="GPCR_3_mtglu_rcpt"/>
</dbReference>
<feature type="transmembrane region" description="Helical" evidence="13">
    <location>
        <begin position="662"/>
        <end position="688"/>
    </location>
</feature>
<evidence type="ECO:0000259" key="14">
    <source>
        <dbReference type="PROSITE" id="PS50259"/>
    </source>
</evidence>
<evidence type="ECO:0000313" key="16">
    <source>
        <dbReference type="Proteomes" id="UP000038040"/>
    </source>
</evidence>
<evidence type="ECO:0000256" key="8">
    <source>
        <dbReference type="ARBA" id="ARBA00023170"/>
    </source>
</evidence>
<name>A0A0N4UEV2_DRAME</name>
<dbReference type="Gene3D" id="3.40.50.2300">
    <property type="match status" value="2"/>
</dbReference>
<feature type="transmembrane region" description="Helical" evidence="13">
    <location>
        <begin position="714"/>
        <end position="735"/>
    </location>
</feature>
<evidence type="ECO:0000256" key="11">
    <source>
        <dbReference type="ARBA" id="ARBA00054813"/>
    </source>
</evidence>
<gene>
    <name evidence="15" type="ORF">DME_LOCUS866</name>
</gene>
<dbReference type="Pfam" id="PF00003">
    <property type="entry name" value="7tm_3"/>
    <property type="match status" value="1"/>
</dbReference>
<dbReference type="InterPro" id="IPR000337">
    <property type="entry name" value="GPCR_3"/>
</dbReference>
<comment type="subcellular location">
    <subcellularLocation>
        <location evidence="1">Cell membrane</location>
        <topology evidence="1">Multi-pass membrane protein</topology>
    </subcellularLocation>
</comment>
<feature type="transmembrane region" description="Helical" evidence="13">
    <location>
        <begin position="775"/>
        <end position="795"/>
    </location>
</feature>
<dbReference type="CDD" id="cd15285">
    <property type="entry name" value="7tmC_mGluR_group1"/>
    <property type="match status" value="1"/>
</dbReference>
<dbReference type="Pfam" id="PF01094">
    <property type="entry name" value="ANF_receptor"/>
    <property type="match status" value="1"/>
</dbReference>
<dbReference type="PROSITE" id="PS50259">
    <property type="entry name" value="G_PROTEIN_RECEP_F3_4"/>
    <property type="match status" value="1"/>
</dbReference>
<keyword evidence="9" id="KW-0325">Glycoprotein</keyword>
<dbReference type="Proteomes" id="UP000038040">
    <property type="component" value="Unplaced"/>
</dbReference>
<dbReference type="InterPro" id="IPR028082">
    <property type="entry name" value="Peripla_BP_I"/>
</dbReference>
<feature type="domain" description="G-protein coupled receptors family 3 profile" evidence="14">
    <location>
        <begin position="554"/>
        <end position="817"/>
    </location>
</feature>
<feature type="region of interest" description="Disordered" evidence="12">
    <location>
        <begin position="847"/>
        <end position="875"/>
    </location>
</feature>
<dbReference type="PRINTS" id="PR00593">
    <property type="entry name" value="MTABOTROPICR"/>
</dbReference>
<reference evidence="18" key="1">
    <citation type="submission" date="2016-04" db="UniProtKB">
        <authorList>
            <consortium name="WormBaseParasite"/>
        </authorList>
    </citation>
    <scope>IDENTIFICATION</scope>
</reference>
<comment type="similarity">
    <text evidence="2">Belongs to the G-protein coupled receptor 3 family.</text>
</comment>
<evidence type="ECO:0000256" key="12">
    <source>
        <dbReference type="SAM" id="MobiDB-lite"/>
    </source>
</evidence>
<evidence type="ECO:0000313" key="15">
    <source>
        <dbReference type="EMBL" id="VDN50893.1"/>
    </source>
</evidence>
<keyword evidence="10" id="KW-0807">Transducer</keyword>
<dbReference type="STRING" id="318479.A0A0N4UEV2"/>
<dbReference type="AlphaFoldDB" id="A0A0N4UEV2"/>
<feature type="transmembrane region" description="Helical" evidence="13">
    <location>
        <begin position="592"/>
        <end position="612"/>
    </location>
</feature>
<evidence type="ECO:0000256" key="7">
    <source>
        <dbReference type="ARBA" id="ARBA00023136"/>
    </source>
</evidence>
<dbReference type="PROSITE" id="PS00981">
    <property type="entry name" value="G_PROTEIN_RECEP_F3_3"/>
    <property type="match status" value="1"/>
</dbReference>
<sequence>MEKIGALFPIHHQITGAEGCGQIWEQYGIQRAEIALNTVIEMNNHLPFRLGISIRDSCWTERIAMEQTIAFLREGVAQCSCCQIPGCQKKSTPVVAVVGPAKSSTTIAVQNLLQVFRIPQIGYGATTTDLSDKEQFRYFMRVVPSDAWQAQAILKILLRFKWKYVAVVYSAGNYGEKGFEELERLKDNNICIAYSEKVKSLAEPVEFDKILASIWKQKSRPQVIVCFCEGRTMHEMFKAQRRLRKDNPSIKPFQWIGSDGWADRLDVVEGVEQEAAGSFSIRIHSPNVDWFDDYYFSLKPETNVLNPWFREFWEEKFKCQLTVPKDDLITKVCTGKENLTMNYKQVQLFYFPEDFDLSAVNILQDAKLSQVVNSIRVVGLALQTMYNDRCRDNTTICTEMLANNGTLLYQYLINVTFIDQFQQEMYFDANGDPPAWYDILNYIGEKEGFRTVGHFRKKRGDRYQLRMSTKQIVFYDLSNKAPESVCSKPCGIGQRFQQRETMACCWICENCLPHQFVNYTINRCQNCTLGFWPNINRTGCLPLPHEALLWTSSGVLLAFIFAFFGIITTFLTTFIFLRHNHTPVVKSTTRELSYIILSGITACYSTTFAILARPSFVTCFMTRTIPPIAFSIIYSALLTKTNRIARILAGSKKRILTKKPRFLSTSSQVIITWLLVAIECIIVAAGVIQEMPYAGFDPYYQPRRMVLTCSTTTFAFLSPFLWNLFLITLCTLYAFKTRNLPENFNEAKFIGFTMYCTLVVWTAFIVLHLGTTNKALTMSFSFNVSASVALALLFFPKLYIIIFHPEKNVRASYATTKLIRCHFGNSQGMDSKNMSSISKLRTSQQSFSSHPTRTASIHVSQSPSQDASTQTDSNNSSFARTFSVLGGKRGSKMINDDVMQLIECCRRYQDEKFQRITSLLPEEPEDDEVSNLLVESIEKSMRTVLSTVARRPLCGNPPIQEEGLEQV</sequence>
<evidence type="ECO:0000256" key="1">
    <source>
        <dbReference type="ARBA" id="ARBA00004651"/>
    </source>
</evidence>
<keyword evidence="4 13" id="KW-0812">Transmembrane</keyword>
<evidence type="ECO:0000256" key="3">
    <source>
        <dbReference type="ARBA" id="ARBA00022475"/>
    </source>
</evidence>
<dbReference type="EMBL" id="UYYG01000009">
    <property type="protein sequence ID" value="VDN50893.1"/>
    <property type="molecule type" value="Genomic_DNA"/>
</dbReference>
<accession>A0A0N4UEV2</accession>
<feature type="transmembrane region" description="Helical" evidence="13">
    <location>
        <begin position="547"/>
        <end position="571"/>
    </location>
</feature>
<dbReference type="InterPro" id="IPR001828">
    <property type="entry name" value="ANF_lig-bd_rcpt"/>
</dbReference>
<feature type="transmembrane region" description="Helical" evidence="13">
    <location>
        <begin position="624"/>
        <end position="641"/>
    </location>
</feature>
<protein>
    <submittedName>
        <fullName evidence="18">G_PROTEIN_RECEP_F3_4 domain-containing protein</fullName>
    </submittedName>
</protein>
<comment type="function">
    <text evidence="11">G-protein coupled receptor for glutamate. Ligand binding causes a conformation change that triggers signaling via guanine nucleotide-binding proteins (G proteins) and modulates the activity of down-stream effectors.</text>
</comment>
<dbReference type="PANTHER" id="PTHR24060">
    <property type="entry name" value="METABOTROPIC GLUTAMATE RECEPTOR"/>
    <property type="match status" value="1"/>
</dbReference>